<comment type="caution">
    <text evidence="1">The sequence shown here is derived from an EMBL/GenBank/DDBJ whole genome shotgun (WGS) entry which is preliminary data.</text>
</comment>
<gene>
    <name evidence="1" type="ORF">L1987_65813</name>
</gene>
<evidence type="ECO:0000313" key="1">
    <source>
        <dbReference type="EMBL" id="KAI3726016.1"/>
    </source>
</evidence>
<reference evidence="1 2" key="2">
    <citation type="journal article" date="2022" name="Mol. Ecol. Resour.">
        <title>The genomes of chicory, endive, great burdock and yacon provide insights into Asteraceae paleo-polyploidization history and plant inulin production.</title>
        <authorList>
            <person name="Fan W."/>
            <person name="Wang S."/>
            <person name="Wang H."/>
            <person name="Wang A."/>
            <person name="Jiang F."/>
            <person name="Liu H."/>
            <person name="Zhao H."/>
            <person name="Xu D."/>
            <person name="Zhang Y."/>
        </authorList>
    </citation>
    <scope>NUCLEOTIDE SEQUENCE [LARGE SCALE GENOMIC DNA]</scope>
    <source>
        <strain evidence="2">cv. Yunnan</strain>
        <tissue evidence="1">Leaves</tissue>
    </source>
</reference>
<name>A0ACB9BVD2_9ASTR</name>
<protein>
    <submittedName>
        <fullName evidence="1">Uncharacterized protein</fullName>
    </submittedName>
</protein>
<proteinExistence type="predicted"/>
<keyword evidence="2" id="KW-1185">Reference proteome</keyword>
<accession>A0ACB9BVD2</accession>
<reference evidence="2" key="1">
    <citation type="journal article" date="2022" name="Mol. Ecol. Resour.">
        <title>The genomes of chicory, endive, great burdock and yacon provide insights into Asteraceae palaeo-polyploidization history and plant inulin production.</title>
        <authorList>
            <person name="Fan W."/>
            <person name="Wang S."/>
            <person name="Wang H."/>
            <person name="Wang A."/>
            <person name="Jiang F."/>
            <person name="Liu H."/>
            <person name="Zhao H."/>
            <person name="Xu D."/>
            <person name="Zhang Y."/>
        </authorList>
    </citation>
    <scope>NUCLEOTIDE SEQUENCE [LARGE SCALE GENOMIC DNA]</scope>
    <source>
        <strain evidence="2">cv. Yunnan</strain>
    </source>
</reference>
<organism evidence="1 2">
    <name type="scientific">Smallanthus sonchifolius</name>
    <dbReference type="NCBI Taxonomy" id="185202"/>
    <lineage>
        <taxon>Eukaryota</taxon>
        <taxon>Viridiplantae</taxon>
        <taxon>Streptophyta</taxon>
        <taxon>Embryophyta</taxon>
        <taxon>Tracheophyta</taxon>
        <taxon>Spermatophyta</taxon>
        <taxon>Magnoliopsida</taxon>
        <taxon>eudicotyledons</taxon>
        <taxon>Gunneridae</taxon>
        <taxon>Pentapetalae</taxon>
        <taxon>asterids</taxon>
        <taxon>campanulids</taxon>
        <taxon>Asterales</taxon>
        <taxon>Asteraceae</taxon>
        <taxon>Asteroideae</taxon>
        <taxon>Heliantheae alliance</taxon>
        <taxon>Millerieae</taxon>
        <taxon>Smallanthus</taxon>
    </lineage>
</organism>
<dbReference type="Proteomes" id="UP001056120">
    <property type="component" value="Linkage Group LG22"/>
</dbReference>
<dbReference type="EMBL" id="CM042039">
    <property type="protein sequence ID" value="KAI3726016.1"/>
    <property type="molecule type" value="Genomic_DNA"/>
</dbReference>
<evidence type="ECO:0000313" key="2">
    <source>
        <dbReference type="Proteomes" id="UP001056120"/>
    </source>
</evidence>
<sequence>MGKEVNNCPCELPPRNATTTTTGGITRRKHGHPVEVPGSGDPEVGCFGKSCRSCTAGVIADCVAVCCCPCAVVNIFTLTFFKLPWMVGRKCLGLGNKRKKKIKNYEKEKDLSAISRKDEGLETKSETLRALEEEEVKEEYGTRFEAEKVWLELSKVDQLGFGRVSFTGIQSLE</sequence>